<dbReference type="Proteomes" id="UP000218102">
    <property type="component" value="Unassembled WGS sequence"/>
</dbReference>
<dbReference type="EMBL" id="NTME01000054">
    <property type="protein sequence ID" value="PBJ92312.1"/>
    <property type="molecule type" value="Genomic_DNA"/>
</dbReference>
<dbReference type="RefSeq" id="WP_096010305.1">
    <property type="nucleotide sequence ID" value="NZ_NTME01000054.1"/>
</dbReference>
<keyword evidence="2" id="KW-0540">Nuclease</keyword>
<dbReference type="InterPro" id="IPR003615">
    <property type="entry name" value="HNH_nuc"/>
</dbReference>
<accession>A0A2A3LXH5</accession>
<evidence type="ECO:0000313" key="3">
    <source>
        <dbReference type="Proteomes" id="UP000218102"/>
    </source>
</evidence>
<dbReference type="Pfam" id="PF13392">
    <property type="entry name" value="HNH_3"/>
    <property type="match status" value="1"/>
</dbReference>
<feature type="domain" description="HNH nuclease" evidence="1">
    <location>
        <begin position="44"/>
        <end position="86"/>
    </location>
</feature>
<organism evidence="2 3">
    <name type="scientific">Pseudomonas plecoglossicida</name>
    <dbReference type="NCBI Taxonomy" id="70775"/>
    <lineage>
        <taxon>Bacteria</taxon>
        <taxon>Pseudomonadati</taxon>
        <taxon>Pseudomonadota</taxon>
        <taxon>Gammaproteobacteria</taxon>
        <taxon>Pseudomonadales</taxon>
        <taxon>Pseudomonadaceae</taxon>
        <taxon>Pseudomonas</taxon>
    </lineage>
</organism>
<comment type="caution">
    <text evidence="2">The sequence shown here is derived from an EMBL/GenBank/DDBJ whole genome shotgun (WGS) entry which is preliminary data.</text>
</comment>
<evidence type="ECO:0000259" key="1">
    <source>
        <dbReference type="Pfam" id="PF13392"/>
    </source>
</evidence>
<proteinExistence type="predicted"/>
<protein>
    <submittedName>
        <fullName evidence="2">HNH endonuclease</fullName>
    </submittedName>
</protein>
<dbReference type="SUPFAM" id="SSF54060">
    <property type="entry name" value="His-Me finger endonucleases"/>
    <property type="match status" value="1"/>
</dbReference>
<evidence type="ECO:0000313" key="2">
    <source>
        <dbReference type="EMBL" id="PBJ92312.1"/>
    </source>
</evidence>
<dbReference type="InterPro" id="IPR044925">
    <property type="entry name" value="His-Me_finger_sf"/>
</dbReference>
<name>A0A2A3LXH5_PSEDL</name>
<sequence>MGDGQRPVGPRVRVISDTAQEFDGVVYYLCGRYFADSSSEGERRLHRAVWLAYHKHIPDGFHVHHIDEDRSNNQIENLLCLPGSDHIREHNLERREEFAEIGRKYQPRTKAWHSSEAGREWHRQHYQSTAEKLHARHEAICSCCGKPFLASESVKNSSVRYCSKPCKAHARRQSGADDVDRVCGKCGVGFRANKYSSRKSCEQCFPARRTKRLLPDGP</sequence>
<keyword evidence="2" id="KW-0255">Endonuclease</keyword>
<dbReference type="GO" id="GO:0004519">
    <property type="term" value="F:endonuclease activity"/>
    <property type="evidence" value="ECO:0007669"/>
    <property type="project" value="UniProtKB-KW"/>
</dbReference>
<reference evidence="2 3" key="1">
    <citation type="submission" date="2017-09" db="EMBL/GenBank/DDBJ databases">
        <authorList>
            <person name="Ehlers B."/>
            <person name="Leendertz F.H."/>
        </authorList>
    </citation>
    <scope>NUCLEOTIDE SEQUENCE [LARGE SCALE GENOMIC DNA]</scope>
    <source>
        <strain evidence="2 3">DJ-1</strain>
    </source>
</reference>
<gene>
    <name evidence="2" type="ORF">CMV24_27825</name>
</gene>
<dbReference type="AlphaFoldDB" id="A0A2A3LXH5"/>
<keyword evidence="2" id="KW-0378">Hydrolase</keyword>
<dbReference type="Gene3D" id="3.90.75.20">
    <property type="match status" value="1"/>
</dbReference>